<dbReference type="RefSeq" id="XP_019012937.2">
    <property type="nucleotide sequence ID" value="XM_019154197.2"/>
</dbReference>
<dbReference type="AlphaFoldDB" id="A0A1B9I838"/>
<evidence type="ECO:0000256" key="12">
    <source>
        <dbReference type="ARBA" id="ARBA00023128"/>
    </source>
</evidence>
<keyword evidence="10" id="KW-0249">Electron transport</keyword>
<keyword evidence="4" id="KW-0813">Transport</keyword>
<dbReference type="GO" id="GO:0000036">
    <property type="term" value="F:acyl carrier activity"/>
    <property type="evidence" value="ECO:0007669"/>
    <property type="project" value="TreeGrafter"/>
</dbReference>
<evidence type="ECO:0000256" key="13">
    <source>
        <dbReference type="ARBA" id="ARBA00023160"/>
    </source>
</evidence>
<accession>A0A1B9I838</accession>
<evidence type="ECO:0000256" key="7">
    <source>
        <dbReference type="ARBA" id="ARBA00022553"/>
    </source>
</evidence>
<reference evidence="16" key="1">
    <citation type="submission" date="2013-07" db="EMBL/GenBank/DDBJ databases">
        <title>The Genome Sequence of Cryptococcus pinus CBS10737.</title>
        <authorList>
            <consortium name="The Broad Institute Genome Sequencing Platform"/>
            <person name="Cuomo C."/>
            <person name="Litvintseva A."/>
            <person name="Chen Y."/>
            <person name="Heitman J."/>
            <person name="Sun S."/>
            <person name="Springer D."/>
            <person name="Dromer F."/>
            <person name="Young S.K."/>
            <person name="Zeng Q."/>
            <person name="Gargeya S."/>
            <person name="Fitzgerald M."/>
            <person name="Abouelleil A."/>
            <person name="Alvarado L."/>
            <person name="Berlin A.M."/>
            <person name="Chapman S.B."/>
            <person name="Dewar J."/>
            <person name="Goldberg J."/>
            <person name="Griggs A."/>
            <person name="Gujja S."/>
            <person name="Hansen M."/>
            <person name="Howarth C."/>
            <person name="Imamovic A."/>
            <person name="Larimer J."/>
            <person name="McCowan C."/>
            <person name="Murphy C."/>
            <person name="Pearson M."/>
            <person name="Priest M."/>
            <person name="Roberts A."/>
            <person name="Saif S."/>
            <person name="Shea T."/>
            <person name="Sykes S."/>
            <person name="Wortman J."/>
            <person name="Nusbaum C."/>
            <person name="Birren B."/>
        </authorList>
    </citation>
    <scope>NUCLEOTIDE SEQUENCE [LARGE SCALE GENOMIC DNA]</scope>
    <source>
        <strain evidence="16">CBS 10737</strain>
    </source>
</reference>
<comment type="function">
    <text evidence="14">Carrier of the growing fatty acid chain in fatty acid biosynthesis.</text>
</comment>
<evidence type="ECO:0000259" key="15">
    <source>
        <dbReference type="PROSITE" id="PS50075"/>
    </source>
</evidence>
<protein>
    <recommendedName>
        <fullName evidence="14">Acyl carrier protein</fullName>
    </recommendedName>
</protein>
<name>A0A1B9I838_9TREE</name>
<evidence type="ECO:0000256" key="3">
    <source>
        <dbReference type="ARBA" id="ARBA00010930"/>
    </source>
</evidence>
<dbReference type="OrthoDB" id="448946at2759"/>
<dbReference type="PANTHER" id="PTHR20863:SF28">
    <property type="entry name" value="ACYL CARRIER PROTEIN, MITOCHONDRIAL"/>
    <property type="match status" value="1"/>
</dbReference>
<comment type="similarity">
    <text evidence="3">Belongs to the acyl carrier protein (ACP) family.</text>
</comment>
<dbReference type="InterPro" id="IPR009081">
    <property type="entry name" value="PP-bd_ACP"/>
</dbReference>
<evidence type="ECO:0000256" key="11">
    <source>
        <dbReference type="ARBA" id="ARBA00023098"/>
    </source>
</evidence>
<dbReference type="PROSITE" id="PS50075">
    <property type="entry name" value="CARRIER"/>
    <property type="match status" value="1"/>
</dbReference>
<evidence type="ECO:0000256" key="14">
    <source>
        <dbReference type="RuleBase" id="RU000722"/>
    </source>
</evidence>
<keyword evidence="8" id="KW-0276">Fatty acid metabolism</keyword>
<keyword evidence="6 14" id="KW-0444">Lipid biosynthesis</keyword>
<dbReference type="KEGG" id="kpin:30170802"/>
<proteinExistence type="inferred from homology"/>
<dbReference type="PROSITE" id="PS00012">
    <property type="entry name" value="PHOSPHOPANTETHEINE"/>
    <property type="match status" value="1"/>
</dbReference>
<keyword evidence="13 14" id="KW-0275">Fatty acid biosynthesis</keyword>
<evidence type="ECO:0000313" key="16">
    <source>
        <dbReference type="EMBL" id="OCF51718.1"/>
    </source>
</evidence>
<dbReference type="Pfam" id="PF00550">
    <property type="entry name" value="PP-binding"/>
    <property type="match status" value="1"/>
</dbReference>
<sequence>MYRTLPLLRTTLPSLRLRATSTISKQIKSKPVTFQYRNYAAAAGLSKDDITSRVLDVLKSFEKVDGTKLSPGASFTSDLGLDSLDAVEVVMAIEEEFAIEIPDAEADEITTVQKGELIFSHLRPPEMVNLKVLRYFKSLIKTKRIEYNAIEGYQSIL</sequence>
<feature type="domain" description="Carrier" evidence="15">
    <location>
        <begin position="48"/>
        <end position="123"/>
    </location>
</feature>
<evidence type="ECO:0000256" key="10">
    <source>
        <dbReference type="ARBA" id="ARBA00022982"/>
    </source>
</evidence>
<dbReference type="HAMAP" id="MF_01217">
    <property type="entry name" value="Acyl_carrier"/>
    <property type="match status" value="1"/>
</dbReference>
<keyword evidence="5 14" id="KW-0596">Phosphopantetheine</keyword>
<dbReference type="GO" id="GO:0099128">
    <property type="term" value="C:mitochondrial [2Fe-2S] assembly complex"/>
    <property type="evidence" value="ECO:0007669"/>
    <property type="project" value="UniProtKB-ARBA"/>
</dbReference>
<dbReference type="FunFam" id="1.10.1200.10:FF:000003">
    <property type="entry name" value="Acyl carrier protein"/>
    <property type="match status" value="1"/>
</dbReference>
<dbReference type="SUPFAM" id="SSF47336">
    <property type="entry name" value="ACP-like"/>
    <property type="match status" value="1"/>
</dbReference>
<gene>
    <name evidence="16" type="ORF">I206_02433</name>
</gene>
<keyword evidence="12" id="KW-0496">Mitochondrion</keyword>
<evidence type="ECO:0000256" key="4">
    <source>
        <dbReference type="ARBA" id="ARBA00022448"/>
    </source>
</evidence>
<dbReference type="PANTHER" id="PTHR20863">
    <property type="entry name" value="ACYL CARRIER PROTEIN"/>
    <property type="match status" value="1"/>
</dbReference>
<keyword evidence="11" id="KW-0443">Lipid metabolism</keyword>
<evidence type="ECO:0000256" key="2">
    <source>
        <dbReference type="ARBA" id="ARBA00005194"/>
    </source>
</evidence>
<comment type="subcellular location">
    <subcellularLocation>
        <location evidence="1">Mitochondrion</location>
    </subcellularLocation>
</comment>
<evidence type="ECO:0000256" key="6">
    <source>
        <dbReference type="ARBA" id="ARBA00022516"/>
    </source>
</evidence>
<dbReference type="InterPro" id="IPR006162">
    <property type="entry name" value="Ppantetheine_attach_site"/>
</dbReference>
<evidence type="ECO:0000256" key="8">
    <source>
        <dbReference type="ARBA" id="ARBA00022832"/>
    </source>
</evidence>
<dbReference type="STRING" id="1296096.A0A1B9I838"/>
<evidence type="ECO:0000256" key="1">
    <source>
        <dbReference type="ARBA" id="ARBA00004173"/>
    </source>
</evidence>
<comment type="pathway">
    <text evidence="2">Lipid metabolism; fatty acid biosynthesis.</text>
</comment>
<evidence type="ECO:0000256" key="9">
    <source>
        <dbReference type="ARBA" id="ARBA00022946"/>
    </source>
</evidence>
<dbReference type="GeneID" id="30170802"/>
<keyword evidence="9" id="KW-0809">Transit peptide</keyword>
<dbReference type="EMBL" id="KV700115">
    <property type="protein sequence ID" value="OCF51718.1"/>
    <property type="molecule type" value="Genomic_DNA"/>
</dbReference>
<evidence type="ECO:0000256" key="5">
    <source>
        <dbReference type="ARBA" id="ARBA00022450"/>
    </source>
</evidence>
<reference evidence="16" key="2">
    <citation type="submission" date="2016-07" db="EMBL/GenBank/DDBJ databases">
        <title>Evolution of pathogenesis and genome organization in the Tremellales.</title>
        <authorList>
            <person name="Cuomo C."/>
            <person name="Litvintseva A."/>
            <person name="Heitman J."/>
            <person name="Chen Y."/>
            <person name="Sun S."/>
            <person name="Springer D."/>
            <person name="Dromer F."/>
            <person name="Young S."/>
            <person name="Zeng Q."/>
            <person name="Chapman S."/>
            <person name="Gujja S."/>
            <person name="Saif S."/>
            <person name="Birren B."/>
        </authorList>
    </citation>
    <scope>NUCLEOTIDE SEQUENCE</scope>
    <source>
        <strain evidence="16">CBS 10737</strain>
    </source>
</reference>
<dbReference type="InterPro" id="IPR036736">
    <property type="entry name" value="ACP-like_sf"/>
</dbReference>
<organism evidence="16">
    <name type="scientific">Kwoniella pini CBS 10737</name>
    <dbReference type="NCBI Taxonomy" id="1296096"/>
    <lineage>
        <taxon>Eukaryota</taxon>
        <taxon>Fungi</taxon>
        <taxon>Dikarya</taxon>
        <taxon>Basidiomycota</taxon>
        <taxon>Agaricomycotina</taxon>
        <taxon>Tremellomycetes</taxon>
        <taxon>Tremellales</taxon>
        <taxon>Cryptococcaceae</taxon>
        <taxon>Kwoniella</taxon>
    </lineage>
</organism>
<keyword evidence="7" id="KW-0597">Phosphoprotein</keyword>
<dbReference type="NCBIfam" id="TIGR00517">
    <property type="entry name" value="acyl_carrier"/>
    <property type="match status" value="1"/>
</dbReference>
<dbReference type="InterPro" id="IPR003231">
    <property type="entry name" value="ACP"/>
</dbReference>
<dbReference type="GO" id="GO:0000035">
    <property type="term" value="F:acyl binding"/>
    <property type="evidence" value="ECO:0007669"/>
    <property type="project" value="TreeGrafter"/>
</dbReference>
<dbReference type="Gene3D" id="1.10.1200.10">
    <property type="entry name" value="ACP-like"/>
    <property type="match status" value="1"/>
</dbReference>